<feature type="compositionally biased region" description="Acidic residues" evidence="14">
    <location>
        <begin position="1221"/>
        <end position="1238"/>
    </location>
</feature>
<dbReference type="STRING" id="65357.A0A024G5S3"/>
<comment type="subcellular location">
    <subcellularLocation>
        <location evidence="1">Chromosome</location>
    </subcellularLocation>
</comment>
<dbReference type="GO" id="GO:0035101">
    <property type="term" value="C:FACT complex"/>
    <property type="evidence" value="ECO:0007669"/>
    <property type="project" value="TreeGrafter"/>
</dbReference>
<dbReference type="GO" id="GO:0042393">
    <property type="term" value="F:histone binding"/>
    <property type="evidence" value="ECO:0007669"/>
    <property type="project" value="TreeGrafter"/>
</dbReference>
<dbReference type="InterPro" id="IPR035417">
    <property type="entry name" value="SSRP1/POB3_N"/>
</dbReference>
<dbReference type="FunFam" id="2.30.29.150:FF:000001">
    <property type="entry name" value="Fact complex subunit ssrp1"/>
    <property type="match status" value="1"/>
</dbReference>
<evidence type="ECO:0000256" key="6">
    <source>
        <dbReference type="ARBA" id="ARBA00022763"/>
    </source>
</evidence>
<dbReference type="InterPro" id="IPR000743">
    <property type="entry name" value="Glyco_hydro_28"/>
</dbReference>
<dbReference type="InterPro" id="IPR006626">
    <property type="entry name" value="PbH1"/>
</dbReference>
<dbReference type="GO" id="GO:0003677">
    <property type="term" value="F:DNA binding"/>
    <property type="evidence" value="ECO:0007669"/>
    <property type="project" value="InterPro"/>
</dbReference>
<sequence>MEKALKRKQQLAWLNRLQGMLKKEEACEEGDDDSSGDEFRALKCKKKVFESSIGPEKTIIGEPKSLEMRNVPQITGNATATSKTIKMIKKKSLTSRTKSVKEKEKKHSTQQGSLTGEQSDSVIHKKRKRKLQSDANAKISKERKTVKIVTGDEKSLVHVSERLHIESNEKSACASSTMTLDAKDPVPVEVVAAPKVEHKKSTQYAAPNNEKSRMVVKNKPTQMKPFTSQNVTEKKTESFKPQEKDAKASFMIPKKNVRPVNGMESQLTQNHHNESQSDPTEQGEHDALSSDCLDQNDTTSFLGKSCLEEEDRQFLTLAKRYNSFWSACHEKERTFASFKYAVIDEAGKLSPEPSKRQMHCTSLLTMKASKDKFPSSFFGIVDTHTDITTASSQSASEKASTQLNVEEHAKVDSGSESIEVIAAYQKLEFPSREDREWYQKNMYGTCFTPLFLRQPSTLLARKMLFVRKSTGFRFNTKRDKEELIQIIQKRYQVNGSIPRVDIPPRNWQLMMKSQPSTVYLQYRNREDALIASQTLYDDTGQLLLLKNANVFQQDSRTKMSDIQMHMKRSDAHPNFGVSNPIRRSRSRSSSRASASRYRSRSRDKQDIQHRFGRVNGRDASPTVTPLKHDHERASEDGCIPPLVRNTDRSIDPAAQNNGRVWNAHGRGTRSTLGWRNGRDIGGRHAGRMGSSGTVTFRPINNQSIKMTEMMLSNVFWGHSDGVLVLSSSGLIWRSIRTEAQKKVTKDEIVTLLYTPMGEKAHHLKVYQKGGKYVRFTNLKAQDIDKLQGHVEKYFDRALEQDKVASLGGNWGQMKFEGPNLTFQDIKAASILEIPLESISQCALPGKNEVELQFHEDDTVAGDEETLVEMRLYLPPSSAFSSSMQDEDVDGSENPAKKDSSQSEMLYSAEAFRDEVLHRANIRNVTGKSIVELDESIGTFLTPRGRYGVEIYGSFLRMHGKTFDYKIMYSNINRCFLLELPNGLNTAFVISLEEPIRQGKQGYPHLVLQLSKEDVHIDVNLSTQEIQKYNGNIHERMSGALPQIVATIFKFVIGKKVYTSGKFKTHSGDRALKCAVKAQSGVLFPLEKSFMFIHKPTTFIRYEEIEFVEFQRYAGQTGSTASRNFDLLVSCKSVGSEPAREILFSAIDRREFPELSQFLSSKKLRIRNLKETTQPNTPSKKRGFDEYLQQLGPEEGEIEDEDEEEDSDFGPGEVSDVSSADYSDESLSGEEDSEGGADEQEEMNLIRVLHVFASMAITSNNANNAKSTGTCVIEGIYNPTKTNKALQDCMTVEFNHLRVLAKHQLNLTTLRPGQDIQFNGNITFDVRHNQEKLLHIKGSKVTISASGNAWFDANGPQYWDGEGCESKIIKPMFAMIEVQDSILDGLKVRNTPIHAYLIACSNHSTFKNFKVDDSEGNLNPNKKAANTDGIHILQSNHLNIQGAVINNQDDAVVIASGYDVNITDITCIGGGLSVGSIGKNKNANEVRNVRFSQSTITDSLYGVLIKTSIGGKGNVDGITFEDITLKDIKMFGIAVTQGFTGADITGTPTDGVTITNIFLTKVTGNVVPKAQNVLISCGSPTSCTHFQWSGVTVTGGVNKIPNKNAPPGLGLPRK</sequence>
<evidence type="ECO:0000256" key="4">
    <source>
        <dbReference type="ARBA" id="ARBA00022454"/>
    </source>
</evidence>
<evidence type="ECO:0000256" key="10">
    <source>
        <dbReference type="ARBA" id="ARBA00023204"/>
    </source>
</evidence>
<evidence type="ECO:0000256" key="3">
    <source>
        <dbReference type="ARBA" id="ARBA00010060"/>
    </source>
</evidence>
<dbReference type="PRINTS" id="PR00887">
    <property type="entry name" value="SSRCOGNITION"/>
</dbReference>
<keyword evidence="9" id="KW-0804">Transcription</keyword>
<dbReference type="Gene3D" id="2.160.20.10">
    <property type="entry name" value="Single-stranded right-handed beta-helix, Pectin lyase-like"/>
    <property type="match status" value="1"/>
</dbReference>
<evidence type="ECO:0000256" key="7">
    <source>
        <dbReference type="ARBA" id="ARBA00022801"/>
    </source>
</evidence>
<feature type="domain" description="Histone chaperone RTT106/FACT complex subunit SPT16-like middle" evidence="15">
    <location>
        <begin position="1068"/>
        <end position="1168"/>
    </location>
</feature>
<dbReference type="InterPro" id="IPR013719">
    <property type="entry name" value="RTT106/SPT16-like_middle_dom"/>
</dbReference>
<dbReference type="InterPro" id="IPR024954">
    <property type="entry name" value="SSRP1_DD"/>
</dbReference>
<evidence type="ECO:0000259" key="15">
    <source>
        <dbReference type="SMART" id="SM01287"/>
    </source>
</evidence>
<comment type="similarity">
    <text evidence="3">Belongs to the SSRP1 family.</text>
</comment>
<keyword evidence="6" id="KW-0227">DNA damage</keyword>
<gene>
    <name evidence="16" type="ORF">BN9_026570</name>
</gene>
<feature type="region of interest" description="Disordered" evidence="14">
    <location>
        <begin position="1194"/>
        <end position="1238"/>
    </location>
</feature>
<feature type="region of interest" description="Disordered" evidence="14">
    <location>
        <begin position="568"/>
        <end position="641"/>
    </location>
</feature>
<dbReference type="InterPro" id="IPR011993">
    <property type="entry name" value="PH-like_dom_sf"/>
</dbReference>
<evidence type="ECO:0000256" key="11">
    <source>
        <dbReference type="ARBA" id="ARBA00023242"/>
    </source>
</evidence>
<name>A0A024G5S3_9STRA</name>
<comment type="similarity">
    <text evidence="2 13">Belongs to the glycosyl hydrolase 28 family.</text>
</comment>
<dbReference type="SMART" id="SM00710">
    <property type="entry name" value="PbH1"/>
    <property type="match status" value="4"/>
</dbReference>
<dbReference type="Gene3D" id="2.30.29.30">
    <property type="entry name" value="Pleckstrin-homology domain (PH domain)/Phosphotyrosine-binding domain (PTB)"/>
    <property type="match status" value="2"/>
</dbReference>
<evidence type="ECO:0000256" key="12">
    <source>
        <dbReference type="ARBA" id="ARBA00023295"/>
    </source>
</evidence>
<dbReference type="InterPro" id="IPR038167">
    <property type="entry name" value="SSRP1_sf"/>
</dbReference>
<feature type="region of interest" description="Disordered" evidence="14">
    <location>
        <begin position="70"/>
        <end position="138"/>
    </location>
</feature>
<dbReference type="Pfam" id="PF17292">
    <property type="entry name" value="POB3_N"/>
    <property type="match status" value="1"/>
</dbReference>
<keyword evidence="12 13" id="KW-0326">Glycosidase</keyword>
<dbReference type="PANTHER" id="PTHR45849:SF1">
    <property type="entry name" value="FACT COMPLEX SUBUNIT SSRP1"/>
    <property type="match status" value="1"/>
</dbReference>
<dbReference type="Gene3D" id="2.30.29.150">
    <property type="match status" value="1"/>
</dbReference>
<feature type="region of interest" description="Disordered" evidence="14">
    <location>
        <begin position="879"/>
        <end position="902"/>
    </location>
</feature>
<dbReference type="InParanoid" id="A0A024G5S3"/>
<keyword evidence="4" id="KW-0158">Chromosome</keyword>
<evidence type="ECO:0000256" key="8">
    <source>
        <dbReference type="ARBA" id="ARBA00023015"/>
    </source>
</evidence>
<dbReference type="SUPFAM" id="SSF51126">
    <property type="entry name" value="Pectin lyase-like"/>
    <property type="match status" value="1"/>
</dbReference>
<dbReference type="Pfam" id="PF03531">
    <property type="entry name" value="SSrecog"/>
    <property type="match status" value="1"/>
</dbReference>
<dbReference type="GO" id="GO:0031491">
    <property type="term" value="F:nucleosome binding"/>
    <property type="evidence" value="ECO:0007669"/>
    <property type="project" value="TreeGrafter"/>
</dbReference>
<evidence type="ECO:0000256" key="1">
    <source>
        <dbReference type="ARBA" id="ARBA00004286"/>
    </source>
</evidence>
<evidence type="ECO:0000256" key="9">
    <source>
        <dbReference type="ARBA" id="ARBA00023163"/>
    </source>
</evidence>
<dbReference type="GO" id="GO:0006260">
    <property type="term" value="P:DNA replication"/>
    <property type="evidence" value="ECO:0007669"/>
    <property type="project" value="UniProtKB-KW"/>
</dbReference>
<dbReference type="Pfam" id="PF00295">
    <property type="entry name" value="Glyco_hydro_28"/>
    <property type="match status" value="1"/>
</dbReference>
<dbReference type="SMART" id="SM01287">
    <property type="entry name" value="Rtt106"/>
    <property type="match status" value="1"/>
</dbReference>
<dbReference type="InterPro" id="IPR011050">
    <property type="entry name" value="Pectin_lyase_fold/virulence"/>
</dbReference>
<feature type="compositionally biased region" description="Polar residues" evidence="14">
    <location>
        <begin position="268"/>
        <end position="280"/>
    </location>
</feature>
<accession>A0A024G5S3</accession>
<dbReference type="Pfam" id="PF21103">
    <property type="entry name" value="PH1_SSRP1-like"/>
    <property type="match status" value="1"/>
</dbReference>
<dbReference type="InterPro" id="IPR012334">
    <property type="entry name" value="Pectin_lyas_fold"/>
</dbReference>
<evidence type="ECO:0000313" key="17">
    <source>
        <dbReference type="Proteomes" id="UP000053237"/>
    </source>
</evidence>
<dbReference type="InterPro" id="IPR000969">
    <property type="entry name" value="SSRP1/POB3"/>
</dbReference>
<dbReference type="Pfam" id="PF08512">
    <property type="entry name" value="Rttp106-like_middle"/>
    <property type="match status" value="1"/>
</dbReference>
<dbReference type="GO" id="GO:0004650">
    <property type="term" value="F:polygalacturonase activity"/>
    <property type="evidence" value="ECO:0007669"/>
    <property type="project" value="InterPro"/>
</dbReference>
<keyword evidence="8" id="KW-0805">Transcription regulation</keyword>
<evidence type="ECO:0000256" key="5">
    <source>
        <dbReference type="ARBA" id="ARBA00022705"/>
    </source>
</evidence>
<dbReference type="PANTHER" id="PTHR45849">
    <property type="entry name" value="FACT COMPLEX SUBUNIT SSRP1"/>
    <property type="match status" value="1"/>
</dbReference>
<dbReference type="GO" id="GO:0006281">
    <property type="term" value="P:DNA repair"/>
    <property type="evidence" value="ECO:0007669"/>
    <property type="project" value="UniProtKB-KW"/>
</dbReference>
<evidence type="ECO:0000256" key="13">
    <source>
        <dbReference type="RuleBase" id="RU361169"/>
    </source>
</evidence>
<keyword evidence="10" id="KW-0234">DNA repair</keyword>
<comment type="caution">
    <text evidence="16">The sequence shown here is derived from an EMBL/GenBank/DDBJ whole genome shotgun (WGS) entry which is preliminary data.</text>
</comment>
<dbReference type="SUPFAM" id="SSF50729">
    <property type="entry name" value="PH domain-like"/>
    <property type="match status" value="1"/>
</dbReference>
<dbReference type="InterPro" id="IPR048993">
    <property type="entry name" value="SSRP1-like_PH1"/>
</dbReference>
<dbReference type="Gene3D" id="2.30.29.220">
    <property type="entry name" value="Structure-specific recognition protein (SSRP1)"/>
    <property type="match status" value="1"/>
</dbReference>
<feature type="compositionally biased region" description="Polar residues" evidence="14">
    <location>
        <begin position="109"/>
        <end position="121"/>
    </location>
</feature>
<protein>
    <recommendedName>
        <fullName evidence="15">Histone chaperone RTT106/FACT complex subunit SPT16-like middle domain-containing protein</fullName>
    </recommendedName>
</protein>
<dbReference type="EMBL" id="CAIX01000026">
    <property type="protein sequence ID" value="CCI41873.1"/>
    <property type="molecule type" value="Genomic_DNA"/>
</dbReference>
<dbReference type="FunFam" id="2.30.29.220:FF:000004">
    <property type="entry name" value="FACT complex subunit SSRP1"/>
    <property type="match status" value="1"/>
</dbReference>
<dbReference type="GO" id="GO:0005975">
    <property type="term" value="P:carbohydrate metabolic process"/>
    <property type="evidence" value="ECO:0007669"/>
    <property type="project" value="InterPro"/>
</dbReference>
<dbReference type="CDD" id="cd13230">
    <property type="entry name" value="PH1_SSRP1-like"/>
    <property type="match status" value="1"/>
</dbReference>
<feature type="compositionally biased region" description="Basic and acidic residues" evidence="14">
    <location>
        <begin position="626"/>
        <end position="635"/>
    </location>
</feature>
<feature type="compositionally biased region" description="Basic and acidic residues" evidence="14">
    <location>
        <begin position="600"/>
        <end position="609"/>
    </location>
</feature>
<keyword evidence="11" id="KW-0539">Nucleus</keyword>
<evidence type="ECO:0000256" key="2">
    <source>
        <dbReference type="ARBA" id="ARBA00008834"/>
    </source>
</evidence>
<feature type="region of interest" description="Disordered" evidence="14">
    <location>
        <begin position="268"/>
        <end position="294"/>
    </location>
</feature>
<dbReference type="InterPro" id="IPR050454">
    <property type="entry name" value="RTT106/SSRP1_HistChap/FACT"/>
</dbReference>
<dbReference type="Proteomes" id="UP000053237">
    <property type="component" value="Unassembled WGS sequence"/>
</dbReference>
<dbReference type="CDD" id="cd13231">
    <property type="entry name" value="PH2_SSRP1-like"/>
    <property type="match status" value="1"/>
</dbReference>
<feature type="region of interest" description="Disordered" evidence="14">
    <location>
        <begin position="672"/>
        <end position="693"/>
    </location>
</feature>
<evidence type="ECO:0000313" key="16">
    <source>
        <dbReference type="EMBL" id="CCI41873.1"/>
    </source>
</evidence>
<keyword evidence="17" id="KW-1185">Reference proteome</keyword>
<keyword evidence="7 13" id="KW-0378">Hydrolase</keyword>
<dbReference type="OrthoDB" id="498543at2759"/>
<keyword evidence="5" id="KW-0235">DNA replication</keyword>
<organism evidence="16 17">
    <name type="scientific">Albugo candida</name>
    <dbReference type="NCBI Taxonomy" id="65357"/>
    <lineage>
        <taxon>Eukaryota</taxon>
        <taxon>Sar</taxon>
        <taxon>Stramenopiles</taxon>
        <taxon>Oomycota</taxon>
        <taxon>Peronosporomycetes</taxon>
        <taxon>Albuginales</taxon>
        <taxon>Albuginaceae</taxon>
        <taxon>Albugo</taxon>
    </lineage>
</organism>
<feature type="compositionally biased region" description="Acidic residues" evidence="14">
    <location>
        <begin position="1194"/>
        <end position="1207"/>
    </location>
</feature>
<reference evidence="16 17" key="1">
    <citation type="submission" date="2012-05" db="EMBL/GenBank/DDBJ databases">
        <title>Recombination and specialization in a pathogen metapopulation.</title>
        <authorList>
            <person name="Gardiner A."/>
            <person name="Kemen E."/>
            <person name="Schultz-Larsen T."/>
            <person name="MacLean D."/>
            <person name="Van Oosterhout C."/>
            <person name="Jones J.D.G."/>
        </authorList>
    </citation>
    <scope>NUCLEOTIDE SEQUENCE [LARGE SCALE GENOMIC DNA]</scope>
    <source>
        <strain evidence="16 17">Ac Nc2</strain>
    </source>
</reference>
<evidence type="ECO:0000256" key="14">
    <source>
        <dbReference type="SAM" id="MobiDB-lite"/>
    </source>
</evidence>
<proteinExistence type="inferred from homology"/>